<evidence type="ECO:0000313" key="3">
    <source>
        <dbReference type="Proteomes" id="UP000229342"/>
    </source>
</evidence>
<accession>A0A2H0KDA6</accession>
<sequence length="137" mass="15097">MENHMQAFFKKIFTMSAPILGAGAIGACPLCWIGSASLLTYLGLGALIPAWRWFAFGLIGLGAVGFILDYRAHKNPKPLILLTLGAILLYVGRYVFASTWGAWQIWGPGALLIIVAVVYNRRLFRKPTAQEQEENKS</sequence>
<keyword evidence="1" id="KW-1133">Transmembrane helix</keyword>
<evidence type="ECO:0000313" key="2">
    <source>
        <dbReference type="EMBL" id="PIQ69205.1"/>
    </source>
</evidence>
<dbReference type="EMBL" id="PCVG01000001">
    <property type="protein sequence ID" value="PIQ69205.1"/>
    <property type="molecule type" value="Genomic_DNA"/>
</dbReference>
<organism evidence="2 3">
    <name type="scientific">Candidatus Taylorbacteria bacterium CG11_big_fil_rev_8_21_14_0_20_46_11</name>
    <dbReference type="NCBI Taxonomy" id="1975025"/>
    <lineage>
        <taxon>Bacteria</taxon>
        <taxon>Candidatus Tayloriibacteriota</taxon>
    </lineage>
</organism>
<keyword evidence="1" id="KW-0812">Transmembrane</keyword>
<reference evidence="2 3" key="1">
    <citation type="submission" date="2017-09" db="EMBL/GenBank/DDBJ databases">
        <title>Depth-based differentiation of microbial function through sediment-hosted aquifers and enrichment of novel symbionts in the deep terrestrial subsurface.</title>
        <authorList>
            <person name="Probst A.J."/>
            <person name="Ladd B."/>
            <person name="Jarett J.K."/>
            <person name="Geller-Mcgrath D.E."/>
            <person name="Sieber C.M."/>
            <person name="Emerson J.B."/>
            <person name="Anantharaman K."/>
            <person name="Thomas B.C."/>
            <person name="Malmstrom R."/>
            <person name="Stieglmeier M."/>
            <person name="Klingl A."/>
            <person name="Woyke T."/>
            <person name="Ryan C.M."/>
            <person name="Banfield J.F."/>
        </authorList>
    </citation>
    <scope>NUCLEOTIDE SEQUENCE [LARGE SCALE GENOMIC DNA]</scope>
    <source>
        <strain evidence="2">CG11_big_fil_rev_8_21_14_0_20_46_11</strain>
    </source>
</reference>
<name>A0A2H0KDA6_9BACT</name>
<protein>
    <recommendedName>
        <fullName evidence="4">MerC domain-containing protein</fullName>
    </recommendedName>
</protein>
<gene>
    <name evidence="2" type="ORF">COV91_00010</name>
</gene>
<feature type="transmembrane region" description="Helical" evidence="1">
    <location>
        <begin position="79"/>
        <end position="96"/>
    </location>
</feature>
<proteinExistence type="predicted"/>
<dbReference type="Proteomes" id="UP000229342">
    <property type="component" value="Unassembled WGS sequence"/>
</dbReference>
<evidence type="ECO:0008006" key="4">
    <source>
        <dbReference type="Google" id="ProtNLM"/>
    </source>
</evidence>
<feature type="transmembrane region" description="Helical" evidence="1">
    <location>
        <begin position="41"/>
        <end position="67"/>
    </location>
</feature>
<feature type="transmembrane region" description="Helical" evidence="1">
    <location>
        <begin position="102"/>
        <end position="119"/>
    </location>
</feature>
<dbReference type="AlphaFoldDB" id="A0A2H0KDA6"/>
<feature type="transmembrane region" description="Helical" evidence="1">
    <location>
        <begin position="12"/>
        <end position="35"/>
    </location>
</feature>
<keyword evidence="1" id="KW-0472">Membrane</keyword>
<comment type="caution">
    <text evidence="2">The sequence shown here is derived from an EMBL/GenBank/DDBJ whole genome shotgun (WGS) entry which is preliminary data.</text>
</comment>
<evidence type="ECO:0000256" key="1">
    <source>
        <dbReference type="SAM" id="Phobius"/>
    </source>
</evidence>